<evidence type="ECO:0000313" key="18">
    <source>
        <dbReference type="EMBL" id="PAV15825.1"/>
    </source>
</evidence>
<dbReference type="InterPro" id="IPR003892">
    <property type="entry name" value="CUE"/>
</dbReference>
<feature type="region of interest" description="Disordered" evidence="16">
    <location>
        <begin position="672"/>
        <end position="723"/>
    </location>
</feature>
<gene>
    <name evidence="18" type="ORF">PNOK_0868300</name>
</gene>
<accession>A0A286U8E0</accession>
<keyword evidence="8" id="KW-0597">Phosphoprotein</keyword>
<feature type="compositionally biased region" description="Pro residues" evidence="16">
    <location>
        <begin position="221"/>
        <end position="246"/>
    </location>
</feature>
<feature type="compositionally biased region" description="Pro residues" evidence="16">
    <location>
        <begin position="407"/>
        <end position="437"/>
    </location>
</feature>
<dbReference type="OrthoDB" id="5396806at2759"/>
<evidence type="ECO:0000313" key="19">
    <source>
        <dbReference type="Proteomes" id="UP000217199"/>
    </source>
</evidence>
<evidence type="ECO:0000256" key="10">
    <source>
        <dbReference type="ARBA" id="ARBA00022786"/>
    </source>
</evidence>
<dbReference type="CDD" id="cd14368">
    <property type="entry name" value="CUE_DEF1_like"/>
    <property type="match status" value="1"/>
</dbReference>
<feature type="compositionally biased region" description="Low complexity" evidence="16">
    <location>
        <begin position="674"/>
        <end position="723"/>
    </location>
</feature>
<comment type="similarity">
    <text evidence="4">Belongs to the DEF1 family.</text>
</comment>
<feature type="compositionally biased region" description="Low complexity" evidence="16">
    <location>
        <begin position="294"/>
        <end position="320"/>
    </location>
</feature>
<feature type="compositionally biased region" description="Polar residues" evidence="16">
    <location>
        <begin position="900"/>
        <end position="915"/>
    </location>
</feature>
<keyword evidence="14" id="KW-0234">DNA repair</keyword>
<dbReference type="PROSITE" id="PS51140">
    <property type="entry name" value="CUE"/>
    <property type="match status" value="1"/>
</dbReference>
<evidence type="ECO:0000256" key="13">
    <source>
        <dbReference type="ARBA" id="ARBA00023125"/>
    </source>
</evidence>
<feature type="compositionally biased region" description="Polar residues" evidence="16">
    <location>
        <begin position="344"/>
        <end position="356"/>
    </location>
</feature>
<feature type="compositionally biased region" description="Polar residues" evidence="16">
    <location>
        <begin position="134"/>
        <end position="150"/>
    </location>
</feature>
<keyword evidence="12" id="KW-0779">Telomere</keyword>
<keyword evidence="15" id="KW-0539">Nucleus</keyword>
<keyword evidence="10" id="KW-0833">Ubl conjugation pathway</keyword>
<evidence type="ECO:0000256" key="7">
    <source>
        <dbReference type="ARBA" id="ARBA00022490"/>
    </source>
</evidence>
<proteinExistence type="inferred from homology"/>
<evidence type="ECO:0000256" key="1">
    <source>
        <dbReference type="ARBA" id="ARBA00004123"/>
    </source>
</evidence>
<feature type="compositionally biased region" description="Low complexity" evidence="16">
    <location>
        <begin position="395"/>
        <end position="406"/>
    </location>
</feature>
<comment type="caution">
    <text evidence="18">The sequence shown here is derived from an EMBL/GenBank/DDBJ whole genome shotgun (WGS) entry which is preliminary data.</text>
</comment>
<evidence type="ECO:0000256" key="11">
    <source>
        <dbReference type="ARBA" id="ARBA00022843"/>
    </source>
</evidence>
<evidence type="ECO:0000259" key="17">
    <source>
        <dbReference type="PROSITE" id="PS51140"/>
    </source>
</evidence>
<dbReference type="GO" id="GO:0005634">
    <property type="term" value="C:nucleus"/>
    <property type="evidence" value="ECO:0007669"/>
    <property type="project" value="UniProtKB-SubCell"/>
</dbReference>
<evidence type="ECO:0000256" key="2">
    <source>
        <dbReference type="ARBA" id="ARBA00004496"/>
    </source>
</evidence>
<dbReference type="STRING" id="2282107.A0A286U8E0"/>
<keyword evidence="11" id="KW-0832">Ubl conjugation</keyword>
<evidence type="ECO:0000256" key="14">
    <source>
        <dbReference type="ARBA" id="ARBA00023204"/>
    </source>
</evidence>
<feature type="compositionally biased region" description="Polar residues" evidence="16">
    <location>
        <begin position="575"/>
        <end position="591"/>
    </location>
</feature>
<dbReference type="InParanoid" id="A0A286U8E0"/>
<dbReference type="GO" id="GO:0043130">
    <property type="term" value="F:ubiquitin binding"/>
    <property type="evidence" value="ECO:0007669"/>
    <property type="project" value="InterPro"/>
</dbReference>
<feature type="region of interest" description="Disordered" evidence="16">
    <location>
        <begin position="64"/>
        <end position="365"/>
    </location>
</feature>
<comment type="subcellular location">
    <subcellularLocation>
        <location evidence="3">Chromosome</location>
        <location evidence="3">Telomere</location>
    </subcellularLocation>
    <subcellularLocation>
        <location evidence="2">Cytoplasm</location>
    </subcellularLocation>
    <subcellularLocation>
        <location evidence="1">Nucleus</location>
    </subcellularLocation>
</comment>
<dbReference type="InterPro" id="IPR051833">
    <property type="entry name" value="TC-DDR_regulator"/>
</dbReference>
<feature type="compositionally biased region" description="Polar residues" evidence="16">
    <location>
        <begin position="175"/>
        <end position="189"/>
    </location>
</feature>
<evidence type="ECO:0000256" key="4">
    <source>
        <dbReference type="ARBA" id="ARBA00005491"/>
    </source>
</evidence>
<feature type="compositionally biased region" description="Low complexity" evidence="16">
    <location>
        <begin position="808"/>
        <end position="817"/>
    </location>
</feature>
<dbReference type="PANTHER" id="PTHR16308:SF13">
    <property type="entry name" value="PROTEIN LINGERER"/>
    <property type="match status" value="1"/>
</dbReference>
<evidence type="ECO:0000256" key="3">
    <source>
        <dbReference type="ARBA" id="ARBA00004574"/>
    </source>
</evidence>
<dbReference type="AlphaFoldDB" id="A0A286U8E0"/>
<feature type="compositionally biased region" description="Low complexity" evidence="16">
    <location>
        <begin position="482"/>
        <end position="573"/>
    </location>
</feature>
<keyword evidence="13" id="KW-0238">DNA-binding</keyword>
<keyword evidence="19" id="KW-1185">Reference proteome</keyword>
<dbReference type="PANTHER" id="PTHR16308">
    <property type="entry name" value="UBIQUITIN ASSOCIATED PROTEIN 2-LIKE/LINGERER"/>
    <property type="match status" value="1"/>
</dbReference>
<evidence type="ECO:0000256" key="9">
    <source>
        <dbReference type="ARBA" id="ARBA00022763"/>
    </source>
</evidence>
<evidence type="ECO:0000256" key="6">
    <source>
        <dbReference type="ARBA" id="ARBA00022454"/>
    </source>
</evidence>
<dbReference type="GO" id="GO:0006281">
    <property type="term" value="P:DNA repair"/>
    <property type="evidence" value="ECO:0007669"/>
    <property type="project" value="UniProtKB-KW"/>
</dbReference>
<feature type="compositionally biased region" description="Gly residues" evidence="16">
    <location>
        <begin position="100"/>
        <end position="121"/>
    </location>
</feature>
<feature type="compositionally biased region" description="Low complexity" evidence="16">
    <location>
        <begin position="750"/>
        <end position="771"/>
    </location>
</feature>
<feature type="region of interest" description="Disordered" evidence="16">
    <location>
        <begin position="746"/>
        <end position="821"/>
    </location>
</feature>
<evidence type="ECO:0000256" key="16">
    <source>
        <dbReference type="SAM" id="MobiDB-lite"/>
    </source>
</evidence>
<evidence type="ECO:0000256" key="15">
    <source>
        <dbReference type="ARBA" id="ARBA00023242"/>
    </source>
</evidence>
<feature type="compositionally biased region" description="Polar residues" evidence="16">
    <location>
        <begin position="777"/>
        <end position="795"/>
    </location>
</feature>
<evidence type="ECO:0000256" key="5">
    <source>
        <dbReference type="ARBA" id="ARBA00020536"/>
    </source>
</evidence>
<evidence type="ECO:0000256" key="8">
    <source>
        <dbReference type="ARBA" id="ARBA00022553"/>
    </source>
</evidence>
<dbReference type="Pfam" id="PF02845">
    <property type="entry name" value="CUE"/>
    <property type="match status" value="1"/>
</dbReference>
<dbReference type="GO" id="GO:0000781">
    <property type="term" value="C:chromosome, telomeric region"/>
    <property type="evidence" value="ECO:0007669"/>
    <property type="project" value="UniProtKB-SubCell"/>
</dbReference>
<evidence type="ECO:0000256" key="12">
    <source>
        <dbReference type="ARBA" id="ARBA00022895"/>
    </source>
</evidence>
<sequence>MSYRNPHPRRANNAFKASAELANPKVTQLQELFPSWSDDDLKSLLVDVNYDLELAATRISEGHAEQWGAVSHKKEKRSSTPAPAAQANKQGSDSERGARGTRGGRGGARGGRTARGGGIGRGGHRETNGRHPPSSASQPVTTEESVTSPDAQVKVNGDSAAAEPSSEGANDWGTGDNSATPSTWASANQPVSKTPAPAPVPAKKTWAQIAKPQEKAKPAPVAAPAPPPVVTPPVVIPEPTPAPPEPEVQVQPETQGWEDPATVQAPTWDDEPTTTVTTVEETVPETQPEEVVSEPEPTQPAVTEPEPEPETVTAPSVVAPAPSPFPVQLSNNRKESPAPAKPTTPVSYARSLNSRMGNRFKTDQAVTLPLTFGSSVEKLGMQFGSVNLNGDDVDAPAAESSAALEPAAPPSAPEPVQEPEPQPAAPQPGAVPKPLAPTPHAQVSLTTSTESIFQQTLAQEAQPQQPASQPQVHSSLQSVQPTTPSLLPSQSSQTSISTQTTTSTAASTTPLTSFASTQHTTPQSSISSFAQHSQAQSQASQTQSPAQSQNTTQQSPAPSHHQPQPQQQSSLHQGIHSNGSYYRQPEQNFYHTPTPPAGQAQDAPYGSFAPLTQQLSHQAQGSHLSSFGSDHFGYNDAPRNLKSQGFYDSYGQQSSFAGRSTLAHDDISKTIPGTQQQTQTSSGLPQSASQSNQQSSQQPQSSAQPQAPAAGQPQQGYPVPYYYNPYNHPSQLYGAPYGSGYGFNQYANRFQPPQQPMFQPANPTSASPANAKGPGSVQPQSNPYAPGLYTQQHASSAYDDGYGHHGQLGHQHSQGVGALPGSDYGKQMYGAQGIQSFMGQSNANPAAQLGQRGAAASGAGAAGSPENTYKPYGPGGVGVGGKDVGGAPGVGAGIAGAQSGLGQPTRGVQQPQHSQGFYGANRFSATPTAGGPPGQPTQQQNQGYPQGGSYSGFDYGQRPSQNGYWQ</sequence>
<dbReference type="GO" id="GO:0005737">
    <property type="term" value="C:cytoplasm"/>
    <property type="evidence" value="ECO:0007669"/>
    <property type="project" value="UniProtKB-SubCell"/>
</dbReference>
<feature type="region of interest" description="Disordered" evidence="16">
    <location>
        <begin position="384"/>
        <end position="606"/>
    </location>
</feature>
<feature type="region of interest" description="Disordered" evidence="16">
    <location>
        <begin position="895"/>
        <end position="966"/>
    </location>
</feature>
<feature type="domain" description="CUE" evidence="17">
    <location>
        <begin position="21"/>
        <end position="64"/>
    </location>
</feature>
<feature type="compositionally biased region" description="Low complexity" evidence="16">
    <location>
        <begin position="454"/>
        <end position="471"/>
    </location>
</feature>
<protein>
    <recommendedName>
        <fullName evidence="5">RNA polymerase II degradation factor 1</fullName>
    </recommendedName>
</protein>
<reference evidence="18 19" key="1">
    <citation type="journal article" date="2017" name="Mol. Ecol.">
        <title>Comparative and population genomic landscape of Phellinus noxius: A hypervariable fungus causing root rot in trees.</title>
        <authorList>
            <person name="Chung C.L."/>
            <person name="Lee T.J."/>
            <person name="Akiba M."/>
            <person name="Lee H.H."/>
            <person name="Kuo T.H."/>
            <person name="Liu D."/>
            <person name="Ke H.M."/>
            <person name="Yokoi T."/>
            <person name="Roa M.B."/>
            <person name="Lu M.J."/>
            <person name="Chang Y.Y."/>
            <person name="Ann P.J."/>
            <person name="Tsai J.N."/>
            <person name="Chen C.Y."/>
            <person name="Tzean S.S."/>
            <person name="Ota Y."/>
            <person name="Hattori T."/>
            <person name="Sahashi N."/>
            <person name="Liou R.F."/>
            <person name="Kikuchi T."/>
            <person name="Tsai I.J."/>
        </authorList>
    </citation>
    <scope>NUCLEOTIDE SEQUENCE [LARGE SCALE GENOMIC DNA]</scope>
    <source>
        <strain evidence="18 19">FFPRI411160</strain>
    </source>
</reference>
<feature type="compositionally biased region" description="Low complexity" evidence="16">
    <location>
        <begin position="190"/>
        <end position="211"/>
    </location>
</feature>
<dbReference type="GO" id="GO:0003677">
    <property type="term" value="F:DNA binding"/>
    <property type="evidence" value="ECO:0007669"/>
    <property type="project" value="UniProtKB-KW"/>
</dbReference>
<dbReference type="InterPro" id="IPR041803">
    <property type="entry name" value="DEF1_CUE"/>
</dbReference>
<keyword evidence="9" id="KW-0227">DNA damage</keyword>
<feature type="compositionally biased region" description="Low complexity" evidence="16">
    <location>
        <begin position="273"/>
        <end position="286"/>
    </location>
</feature>
<feature type="compositionally biased region" description="Polar residues" evidence="16">
    <location>
        <begin position="472"/>
        <end position="481"/>
    </location>
</feature>
<organism evidence="18 19">
    <name type="scientific">Pyrrhoderma noxium</name>
    <dbReference type="NCBI Taxonomy" id="2282107"/>
    <lineage>
        <taxon>Eukaryota</taxon>
        <taxon>Fungi</taxon>
        <taxon>Dikarya</taxon>
        <taxon>Basidiomycota</taxon>
        <taxon>Agaricomycotina</taxon>
        <taxon>Agaricomycetes</taxon>
        <taxon>Hymenochaetales</taxon>
        <taxon>Hymenochaetaceae</taxon>
        <taxon>Pyrrhoderma</taxon>
    </lineage>
</organism>
<name>A0A286U8E0_9AGAM</name>
<dbReference type="EMBL" id="NBII01000009">
    <property type="protein sequence ID" value="PAV15825.1"/>
    <property type="molecule type" value="Genomic_DNA"/>
</dbReference>
<keyword evidence="7" id="KW-0963">Cytoplasm</keyword>
<feature type="compositionally biased region" description="Polar residues" evidence="16">
    <location>
        <begin position="441"/>
        <end position="453"/>
    </location>
</feature>
<keyword evidence="6" id="KW-0158">Chromosome</keyword>
<dbReference type="Proteomes" id="UP000217199">
    <property type="component" value="Unassembled WGS sequence"/>
</dbReference>